<dbReference type="Pfam" id="PF03564">
    <property type="entry name" value="DUF1759"/>
    <property type="match status" value="1"/>
</dbReference>
<dbReference type="Gene3D" id="3.30.70.270">
    <property type="match status" value="1"/>
</dbReference>
<feature type="compositionally biased region" description="Polar residues" evidence="1">
    <location>
        <begin position="423"/>
        <end position="452"/>
    </location>
</feature>
<name>A0A8D8WYT8_9HEMI</name>
<evidence type="ECO:0000256" key="1">
    <source>
        <dbReference type="SAM" id="MobiDB-lite"/>
    </source>
</evidence>
<proteinExistence type="predicted"/>
<dbReference type="PANTHER" id="PTHR47331:SF5">
    <property type="entry name" value="RIBONUCLEASE H"/>
    <property type="match status" value="1"/>
</dbReference>
<organism evidence="2">
    <name type="scientific">Cacopsylla melanoneura</name>
    <dbReference type="NCBI Taxonomy" id="428564"/>
    <lineage>
        <taxon>Eukaryota</taxon>
        <taxon>Metazoa</taxon>
        <taxon>Ecdysozoa</taxon>
        <taxon>Arthropoda</taxon>
        <taxon>Hexapoda</taxon>
        <taxon>Insecta</taxon>
        <taxon>Pterygota</taxon>
        <taxon>Neoptera</taxon>
        <taxon>Paraneoptera</taxon>
        <taxon>Hemiptera</taxon>
        <taxon>Sternorrhyncha</taxon>
        <taxon>Psylloidea</taxon>
        <taxon>Psyllidae</taxon>
        <taxon>Psyllinae</taxon>
        <taxon>Cacopsylla</taxon>
    </lineage>
</organism>
<sequence>MAPPIPSQITSTVETRQRYFARMQKCYDCIKDETQEDLFIERAKQVEEIFTKFENCTDMLNVLNNSLHVNDKDAKVNADQPVASFEDMYFAVKAHLSKINHKKYEELNSTQASSSSASDPTLCSKVKLPVLNIPIFSGDLSKFPAWKSLFDELIHRNNDLTDIQKFSYLKSYLDGPAASCIECIELSGVNYILAYRNVYDRYSRKRIQASNHFNKLLAFPTMNKCTLPDLYSFLDNFNVPVQSLRALNIDNLGEFMMLHLGLRALDPETGKEFEKEMVSAEKTFPTFEDLIKFIKSKCSIMELNAESNQPTHQMSKAYQKSFVTNVQPQPVHGRQTGYNPVVKTSTFKQNVKCALCSHTDHRLQECPQFLQMSSNKRFSTVKEIQVCFQCLSNTHSRYDCHSNRSCRKCGRSNHHTLLHPETSESPNKSSTSTQVHRSATNNNPSNSKVTSGVVSYAVTPSTTDQLSNVLSGVAQHTSDPVPVTDVTVLLGTAMIRIQDTHGQWHLARCVIDGGSQISAISENLAQLLQIPRQRCNIQISGIGTTHAVQAKAEVWCNVLPHSLPTTVSTEIPFQVKAIILPKIAADLPTKIPQNVLNTYKHLQLADSSYFNNKLKAYSQIDLLIGAEYYTQLLEVDLPIIQGVPSAIPTKLGWLLMGRVESSTQPSDPVKCVNSFFVTVNDPLTDTLQQFWQLESLPSEKKFVHPDDELCEQHFIQTHQRTKTGQYMVQLPFKPNVDRDLGSNRQIAFKRLCSLDSKFRKNPEIKTLYNENLQTYLDNDHMEPATQASPYLLVHFGLYKESRTTTKMRVVFDPNIPGSNGKSLSDLLMIGPKLQADIADILVNFRLVKVALTSDIQAMYRSVLLHPADRKYQHIIHRFDNDIVELELKTVTFGLGPSPFQAQRVIQQLLQDEGERFPQAKAALSNAIYVDDVVTGASSVEEARHLQQELSALFDSGGFKLRKWASSCPDVLSNMSEEVLEKPHPLGGQDTIKVLGLQCVI</sequence>
<dbReference type="SUPFAM" id="SSF56672">
    <property type="entry name" value="DNA/RNA polymerases"/>
    <property type="match status" value="1"/>
</dbReference>
<evidence type="ECO:0000313" key="2">
    <source>
        <dbReference type="EMBL" id="CAG6675395.1"/>
    </source>
</evidence>
<dbReference type="InterPro" id="IPR005312">
    <property type="entry name" value="DUF1759"/>
</dbReference>
<evidence type="ECO:0008006" key="3">
    <source>
        <dbReference type="Google" id="ProtNLM"/>
    </source>
</evidence>
<dbReference type="PANTHER" id="PTHR47331">
    <property type="entry name" value="PHD-TYPE DOMAIN-CONTAINING PROTEIN"/>
    <property type="match status" value="1"/>
</dbReference>
<feature type="region of interest" description="Disordered" evidence="1">
    <location>
        <begin position="411"/>
        <end position="452"/>
    </location>
</feature>
<dbReference type="GO" id="GO:0071897">
    <property type="term" value="P:DNA biosynthetic process"/>
    <property type="evidence" value="ECO:0007669"/>
    <property type="project" value="UniProtKB-ARBA"/>
</dbReference>
<dbReference type="EMBL" id="HBUF01236509">
    <property type="protein sequence ID" value="CAG6675395.1"/>
    <property type="molecule type" value="Transcribed_RNA"/>
</dbReference>
<dbReference type="Gene3D" id="3.10.10.10">
    <property type="entry name" value="HIV Type 1 Reverse Transcriptase, subunit A, domain 1"/>
    <property type="match status" value="1"/>
</dbReference>
<reference evidence="2" key="1">
    <citation type="submission" date="2021-05" db="EMBL/GenBank/DDBJ databases">
        <authorList>
            <person name="Alioto T."/>
            <person name="Alioto T."/>
            <person name="Gomez Garrido J."/>
        </authorList>
    </citation>
    <scope>NUCLEOTIDE SEQUENCE</scope>
</reference>
<dbReference type="InterPro" id="IPR043502">
    <property type="entry name" value="DNA/RNA_pol_sf"/>
</dbReference>
<dbReference type="AlphaFoldDB" id="A0A8D8WYT8"/>
<dbReference type="InterPro" id="IPR043128">
    <property type="entry name" value="Rev_trsase/Diguanyl_cyclase"/>
</dbReference>
<protein>
    <recommendedName>
        <fullName evidence="3">Peptidase aspartic putative domain-containing protein</fullName>
    </recommendedName>
</protein>
<accession>A0A8D8WYT8</accession>